<evidence type="ECO:0000313" key="2">
    <source>
        <dbReference type="EMBL" id="MCH96071.1"/>
    </source>
</evidence>
<dbReference type="Proteomes" id="UP000265520">
    <property type="component" value="Unassembled WGS sequence"/>
</dbReference>
<comment type="caution">
    <text evidence="2">The sequence shown here is derived from an EMBL/GenBank/DDBJ whole genome shotgun (WGS) entry which is preliminary data.</text>
</comment>
<accession>A0A392N8I6</accession>
<dbReference type="AlphaFoldDB" id="A0A392N8I6"/>
<dbReference type="EMBL" id="LXQA010031438">
    <property type="protein sequence ID" value="MCH96071.1"/>
    <property type="molecule type" value="Genomic_DNA"/>
</dbReference>
<organism evidence="2 3">
    <name type="scientific">Trifolium medium</name>
    <dbReference type="NCBI Taxonomy" id="97028"/>
    <lineage>
        <taxon>Eukaryota</taxon>
        <taxon>Viridiplantae</taxon>
        <taxon>Streptophyta</taxon>
        <taxon>Embryophyta</taxon>
        <taxon>Tracheophyta</taxon>
        <taxon>Spermatophyta</taxon>
        <taxon>Magnoliopsida</taxon>
        <taxon>eudicotyledons</taxon>
        <taxon>Gunneridae</taxon>
        <taxon>Pentapetalae</taxon>
        <taxon>rosids</taxon>
        <taxon>fabids</taxon>
        <taxon>Fabales</taxon>
        <taxon>Fabaceae</taxon>
        <taxon>Papilionoideae</taxon>
        <taxon>50 kb inversion clade</taxon>
        <taxon>NPAAA clade</taxon>
        <taxon>Hologalegina</taxon>
        <taxon>IRL clade</taxon>
        <taxon>Trifolieae</taxon>
        <taxon>Trifolium</taxon>
    </lineage>
</organism>
<keyword evidence="1" id="KW-0732">Signal</keyword>
<keyword evidence="3" id="KW-1185">Reference proteome</keyword>
<name>A0A392N8I6_9FABA</name>
<evidence type="ECO:0000313" key="3">
    <source>
        <dbReference type="Proteomes" id="UP000265520"/>
    </source>
</evidence>
<evidence type="ECO:0000256" key="1">
    <source>
        <dbReference type="SAM" id="SignalP"/>
    </source>
</evidence>
<sequence>MSLPRRWCARWHPMSLSLSLPPSLSLSLYRSLSPDLLSLTIISLLRSSSFSTPATISLPWPPSLTITGSLSLFSSDDGGQISLCSFSLNLSLLFLSQCGGGGEDGRGGGGKARWRDVSKLSLFLSLFCLCYFSIGCCQ</sequence>
<reference evidence="2 3" key="1">
    <citation type="journal article" date="2018" name="Front. Plant Sci.">
        <title>Red Clover (Trifolium pratense) and Zigzag Clover (T. medium) - A Picture of Genomic Similarities and Differences.</title>
        <authorList>
            <person name="Dluhosova J."/>
            <person name="Istvanek J."/>
            <person name="Nedelnik J."/>
            <person name="Repkova J."/>
        </authorList>
    </citation>
    <scope>NUCLEOTIDE SEQUENCE [LARGE SCALE GENOMIC DNA]</scope>
    <source>
        <strain evidence="3">cv. 10/8</strain>
        <tissue evidence="2">Leaf</tissue>
    </source>
</reference>
<feature type="signal peptide" evidence="1">
    <location>
        <begin position="1"/>
        <end position="19"/>
    </location>
</feature>
<feature type="chain" id="PRO_5017221116" evidence="1">
    <location>
        <begin position="20"/>
        <end position="138"/>
    </location>
</feature>
<proteinExistence type="predicted"/>
<protein>
    <submittedName>
        <fullName evidence="2">Uncharacterized protein</fullName>
    </submittedName>
</protein>